<evidence type="ECO:0000256" key="14">
    <source>
        <dbReference type="ARBA" id="ARBA00023136"/>
    </source>
</evidence>
<evidence type="ECO:0000256" key="17">
    <source>
        <dbReference type="RuleBase" id="RU363061"/>
    </source>
</evidence>
<feature type="transmembrane region" description="Helical" evidence="17">
    <location>
        <begin position="174"/>
        <end position="199"/>
    </location>
</feature>
<dbReference type="Pfam" id="PF00115">
    <property type="entry name" value="COX1"/>
    <property type="match status" value="1"/>
</dbReference>
<evidence type="ECO:0000256" key="8">
    <source>
        <dbReference type="ARBA" id="ARBA00022723"/>
    </source>
</evidence>
<keyword evidence="21" id="KW-1185">Reference proteome</keyword>
<evidence type="ECO:0000256" key="9">
    <source>
        <dbReference type="ARBA" id="ARBA00022967"/>
    </source>
</evidence>
<dbReference type="InterPro" id="IPR023616">
    <property type="entry name" value="Cyt_c_oxase-like_su1_dom"/>
</dbReference>
<proteinExistence type="inferred from homology"/>
<evidence type="ECO:0000256" key="12">
    <source>
        <dbReference type="ARBA" id="ARBA00023004"/>
    </source>
</evidence>
<dbReference type="GO" id="GO:0045277">
    <property type="term" value="C:respiratory chain complex IV"/>
    <property type="evidence" value="ECO:0007669"/>
    <property type="project" value="InterPro"/>
</dbReference>
<keyword evidence="7 16" id="KW-0812">Transmembrane</keyword>
<evidence type="ECO:0000256" key="4">
    <source>
        <dbReference type="ARBA" id="ARBA00022448"/>
    </source>
</evidence>
<keyword evidence="17" id="KW-1003">Cell membrane</keyword>
<evidence type="ECO:0000313" key="21">
    <source>
        <dbReference type="Proteomes" id="UP000542125"/>
    </source>
</evidence>
<keyword evidence="14 17" id="KW-0472">Membrane</keyword>
<dbReference type="InterPro" id="IPR014241">
    <property type="entry name" value="Cyt_c_oxidase_su1_bac"/>
</dbReference>
<gene>
    <name evidence="20" type="ORF">FHW18_003399</name>
</gene>
<dbReference type="GO" id="GO:0006119">
    <property type="term" value="P:oxidative phosphorylation"/>
    <property type="evidence" value="ECO:0007669"/>
    <property type="project" value="UniProtKB-UniPathway"/>
</dbReference>
<evidence type="ECO:0000256" key="2">
    <source>
        <dbReference type="ARBA" id="ARBA00004673"/>
    </source>
</evidence>
<keyword evidence="13 17" id="KW-0186">Copper</keyword>
<comment type="subcellular location">
    <subcellularLocation>
        <location evidence="17">Cell membrane</location>
        <topology evidence="17">Multi-pass membrane protein</topology>
    </subcellularLocation>
    <subcellularLocation>
        <location evidence="1">Membrane</location>
        <topology evidence="1">Multi-pass membrane protein</topology>
    </subcellularLocation>
</comment>
<comment type="function">
    <text evidence="17">Cytochrome c oxidase is the component of the respiratory chain that catalyzes the reduction of oxygen to water. Subunits 1-3 form the functional core of the enzyme complex. CO I is the catalytic subunit of the enzyme. Electrons originating in cytochrome c are transferred via the copper A center of subunit 2 and heme A of subunit 1 to the bimetallic center formed by heme A3 and copper B.</text>
</comment>
<feature type="transmembrane region" description="Helical" evidence="17">
    <location>
        <begin position="271"/>
        <end position="289"/>
    </location>
</feature>
<dbReference type="PANTHER" id="PTHR10422">
    <property type="entry name" value="CYTOCHROME C OXIDASE SUBUNIT 1"/>
    <property type="match status" value="1"/>
</dbReference>
<dbReference type="FunFam" id="1.20.210.10:FF:000004">
    <property type="entry name" value="Cytochrome c oxidase subunit 1"/>
    <property type="match status" value="1"/>
</dbReference>
<feature type="transmembrane region" description="Helical" evidence="17">
    <location>
        <begin position="404"/>
        <end position="424"/>
    </location>
</feature>
<keyword evidence="20" id="KW-0560">Oxidoreductase</keyword>
<feature type="transmembrane region" description="Helical" evidence="17">
    <location>
        <begin position="332"/>
        <end position="352"/>
    </location>
</feature>
<keyword evidence="4 16" id="KW-0813">Transport</keyword>
<dbReference type="InterPro" id="IPR000883">
    <property type="entry name" value="Cyt_C_Oxase_1"/>
</dbReference>
<feature type="transmembrane region" description="Helical" evidence="17">
    <location>
        <begin position="301"/>
        <end position="320"/>
    </location>
</feature>
<reference evidence="20 21" key="1">
    <citation type="submission" date="2020-07" db="EMBL/GenBank/DDBJ databases">
        <title>Genomic Encyclopedia of Type Strains, Phase IV (KMG-V): Genome sequencing to study the core and pangenomes of soil and plant-associated prokaryotes.</title>
        <authorList>
            <person name="Whitman W."/>
        </authorList>
    </citation>
    <scope>NUCLEOTIDE SEQUENCE [LARGE SCALE GENOMIC DNA]</scope>
    <source>
        <strain evidence="20 21">SAS40</strain>
    </source>
</reference>
<dbReference type="PROSITE" id="PS00077">
    <property type="entry name" value="COX1_CUB"/>
    <property type="match status" value="1"/>
</dbReference>
<dbReference type="NCBIfam" id="TIGR02891">
    <property type="entry name" value="CtaD_CoxA"/>
    <property type="match status" value="1"/>
</dbReference>
<dbReference type="CDD" id="cd01663">
    <property type="entry name" value="Cyt_c_Oxidase_I"/>
    <property type="match status" value="1"/>
</dbReference>
<dbReference type="EC" id="7.1.1.9" evidence="17"/>
<dbReference type="EMBL" id="JACBYR010000001">
    <property type="protein sequence ID" value="NYE84128.1"/>
    <property type="molecule type" value="Genomic_DNA"/>
</dbReference>
<dbReference type="GO" id="GO:0016491">
    <property type="term" value="F:oxidoreductase activity"/>
    <property type="evidence" value="ECO:0007669"/>
    <property type="project" value="UniProtKB-KW"/>
</dbReference>
<feature type="transmembrane region" description="Helical" evidence="17">
    <location>
        <begin position="88"/>
        <end position="111"/>
    </location>
</feature>
<dbReference type="SUPFAM" id="SSF81442">
    <property type="entry name" value="Cytochrome c oxidase subunit I-like"/>
    <property type="match status" value="1"/>
</dbReference>
<keyword evidence="9" id="KW-1278">Translocase</keyword>
<feature type="transmembrane region" description="Helical" evidence="17">
    <location>
        <begin position="477"/>
        <end position="500"/>
    </location>
</feature>
<dbReference type="InterPro" id="IPR023615">
    <property type="entry name" value="Cyt_c_Oxase_su1_BS"/>
</dbReference>
<dbReference type="UniPathway" id="UPA00705"/>
<comment type="pathway">
    <text evidence="2 17">Energy metabolism; oxidative phosphorylation.</text>
</comment>
<dbReference type="GO" id="GO:0004129">
    <property type="term" value="F:cytochrome-c oxidase activity"/>
    <property type="evidence" value="ECO:0007669"/>
    <property type="project" value="UniProtKB-EC"/>
</dbReference>
<comment type="catalytic activity">
    <reaction evidence="15 17">
        <text>4 Fe(II)-[cytochrome c] + O2 + 8 H(+)(in) = 4 Fe(III)-[cytochrome c] + 2 H2O + 4 H(+)(out)</text>
        <dbReference type="Rhea" id="RHEA:11436"/>
        <dbReference type="Rhea" id="RHEA-COMP:10350"/>
        <dbReference type="Rhea" id="RHEA-COMP:14399"/>
        <dbReference type="ChEBI" id="CHEBI:15377"/>
        <dbReference type="ChEBI" id="CHEBI:15378"/>
        <dbReference type="ChEBI" id="CHEBI:15379"/>
        <dbReference type="ChEBI" id="CHEBI:29033"/>
        <dbReference type="ChEBI" id="CHEBI:29034"/>
        <dbReference type="EC" id="7.1.1.9"/>
    </reaction>
</comment>
<evidence type="ECO:0000256" key="5">
    <source>
        <dbReference type="ARBA" id="ARBA00022617"/>
    </source>
</evidence>
<dbReference type="GO" id="GO:0015990">
    <property type="term" value="P:electron transport coupled proton transport"/>
    <property type="evidence" value="ECO:0007669"/>
    <property type="project" value="InterPro"/>
</dbReference>
<dbReference type="PANTHER" id="PTHR10422:SF18">
    <property type="entry name" value="CYTOCHROME C OXIDASE SUBUNIT 1"/>
    <property type="match status" value="1"/>
</dbReference>
<dbReference type="GO" id="GO:0005886">
    <property type="term" value="C:plasma membrane"/>
    <property type="evidence" value="ECO:0007669"/>
    <property type="project" value="UniProtKB-SubCell"/>
</dbReference>
<feature type="region of interest" description="Disordered" evidence="18">
    <location>
        <begin position="1"/>
        <end position="27"/>
    </location>
</feature>
<evidence type="ECO:0000256" key="16">
    <source>
        <dbReference type="RuleBase" id="RU000370"/>
    </source>
</evidence>
<keyword evidence="10 16" id="KW-0249">Electron transport</keyword>
<feature type="transmembrane region" description="Helical" evidence="17">
    <location>
        <begin position="132"/>
        <end position="154"/>
    </location>
</feature>
<sequence length="541" mass="59856">MSASLPHSGASHPAGLAHDPAHAHDHDHDVPTGWRRWLAATNHKDIGTMYLIFSFVSLLEGGLLALFIRTELYQPGLQFFSPELYNQFVTMHGLIMIFGAIMPAFVGFANWMIPLQIGASDMAFARMNNFSFWLLVAGGMLMAASFFSPGGATAAGWTMYAPLSTQMGPGMDMAIFAIHIMGASSIMGAINIVVTVLNMRAPGMTLMKMPLFCWTWLITAFLLIAVMPVLAAAVTMLLTDRHFGTSFYNAAGGGDPVLYQHIFWFFGHPEVYIMILPAFGIISAVVPAFSRKELFGYASMVYAVAAIAVLSFIVWAHHMFATGMPVTGQLYFMYATAVISVPTGVKIFNWTATMWRGSLTFETPMLFAIGFIFVFTIGGFTGLILSISPIDIQVHDTYYVVAHFHYVLVAGSLFALFAGTYYWLPKWTGRMYNERLGKVHFWFSIISFNISFFPMHFLGLAGMPRRYVDYAVQFTDFHQIASIGAYWFGLSQLLFLYVVLRCYAGKGEAAPSSPWEGAQGLEWTIPSPAPHHSFATPPTVK</sequence>
<evidence type="ECO:0000256" key="13">
    <source>
        <dbReference type="ARBA" id="ARBA00023008"/>
    </source>
</evidence>
<feature type="domain" description="Cytochrome oxidase subunit I profile" evidence="19">
    <location>
        <begin position="37"/>
        <end position="541"/>
    </location>
</feature>
<keyword evidence="8 17" id="KW-0479">Metal-binding</keyword>
<feature type="transmembrane region" description="Helical" evidence="17">
    <location>
        <begin position="436"/>
        <end position="457"/>
    </location>
</feature>
<feature type="transmembrane region" description="Helical" evidence="17">
    <location>
        <begin position="364"/>
        <end position="384"/>
    </location>
</feature>
<feature type="transmembrane region" description="Helical" evidence="17">
    <location>
        <begin position="46"/>
        <end position="68"/>
    </location>
</feature>
<dbReference type="InterPro" id="IPR033944">
    <property type="entry name" value="Cyt_c_oxase_su1_dom"/>
</dbReference>
<evidence type="ECO:0000256" key="11">
    <source>
        <dbReference type="ARBA" id="ARBA00022989"/>
    </source>
</evidence>
<protein>
    <recommendedName>
        <fullName evidence="17">Cytochrome c oxidase subunit 1</fullName>
        <ecNumber evidence="17">7.1.1.9</ecNumber>
    </recommendedName>
</protein>
<evidence type="ECO:0000256" key="6">
    <source>
        <dbReference type="ARBA" id="ARBA00022660"/>
    </source>
</evidence>
<dbReference type="PROSITE" id="PS50855">
    <property type="entry name" value="COX1"/>
    <property type="match status" value="1"/>
</dbReference>
<dbReference type="GO" id="GO:0022904">
    <property type="term" value="P:respiratory electron transport chain"/>
    <property type="evidence" value="ECO:0007669"/>
    <property type="project" value="TreeGrafter"/>
</dbReference>
<feature type="transmembrane region" description="Helical" evidence="17">
    <location>
        <begin position="211"/>
        <end position="238"/>
    </location>
</feature>
<keyword evidence="11 17" id="KW-1133">Transmembrane helix</keyword>
<organism evidence="20 21">
    <name type="scientific">Pigmentiphaga litoralis</name>
    <dbReference type="NCBI Taxonomy" id="516702"/>
    <lineage>
        <taxon>Bacteria</taxon>
        <taxon>Pseudomonadati</taxon>
        <taxon>Pseudomonadota</taxon>
        <taxon>Betaproteobacteria</taxon>
        <taxon>Burkholderiales</taxon>
        <taxon>Alcaligenaceae</taxon>
        <taxon>Pigmentiphaga</taxon>
    </lineage>
</organism>
<comment type="caution">
    <text evidence="20">The sequence shown here is derived from an EMBL/GenBank/DDBJ whole genome shotgun (WGS) entry which is preliminary data.</text>
</comment>
<accession>A0A7Y9IX51</accession>
<dbReference type="Gene3D" id="1.20.210.10">
    <property type="entry name" value="Cytochrome c oxidase-like, subunit I domain"/>
    <property type="match status" value="1"/>
</dbReference>
<evidence type="ECO:0000313" key="20">
    <source>
        <dbReference type="EMBL" id="NYE84128.1"/>
    </source>
</evidence>
<evidence type="ECO:0000256" key="10">
    <source>
        <dbReference type="ARBA" id="ARBA00022982"/>
    </source>
</evidence>
<name>A0A7Y9IX51_9BURK</name>
<dbReference type="RefSeq" id="WP_179587855.1">
    <property type="nucleotide sequence ID" value="NZ_JACBYR010000001.1"/>
</dbReference>
<keyword evidence="12 17" id="KW-0408">Iron</keyword>
<dbReference type="AlphaFoldDB" id="A0A7Y9IX51"/>
<evidence type="ECO:0000256" key="1">
    <source>
        <dbReference type="ARBA" id="ARBA00004141"/>
    </source>
</evidence>
<keyword evidence="5 16" id="KW-0349">Heme</keyword>
<dbReference type="GO" id="GO:0020037">
    <property type="term" value="F:heme binding"/>
    <property type="evidence" value="ECO:0007669"/>
    <property type="project" value="InterPro"/>
</dbReference>
<dbReference type="InterPro" id="IPR036927">
    <property type="entry name" value="Cyt_c_oxase-like_su1_sf"/>
</dbReference>
<dbReference type="GO" id="GO:0046872">
    <property type="term" value="F:metal ion binding"/>
    <property type="evidence" value="ECO:0007669"/>
    <property type="project" value="UniProtKB-KW"/>
</dbReference>
<dbReference type="PRINTS" id="PR01165">
    <property type="entry name" value="CYCOXIDASEI"/>
</dbReference>
<evidence type="ECO:0000259" key="19">
    <source>
        <dbReference type="PROSITE" id="PS50855"/>
    </source>
</evidence>
<evidence type="ECO:0000256" key="7">
    <source>
        <dbReference type="ARBA" id="ARBA00022692"/>
    </source>
</evidence>
<evidence type="ECO:0000256" key="3">
    <source>
        <dbReference type="ARBA" id="ARBA00009578"/>
    </source>
</evidence>
<evidence type="ECO:0000256" key="15">
    <source>
        <dbReference type="ARBA" id="ARBA00047816"/>
    </source>
</evidence>
<keyword evidence="6 16" id="KW-0679">Respiratory chain</keyword>
<dbReference type="Proteomes" id="UP000542125">
    <property type="component" value="Unassembled WGS sequence"/>
</dbReference>
<evidence type="ECO:0000256" key="18">
    <source>
        <dbReference type="SAM" id="MobiDB-lite"/>
    </source>
</evidence>
<comment type="similarity">
    <text evidence="3 16">Belongs to the heme-copper respiratory oxidase family.</text>
</comment>